<dbReference type="GO" id="GO:0004930">
    <property type="term" value="F:G protein-coupled receptor activity"/>
    <property type="evidence" value="ECO:0007669"/>
    <property type="project" value="UniProtKB-KW"/>
</dbReference>
<dbReference type="GeneID" id="115819706"/>
<comment type="similarity">
    <text evidence="9">Belongs to the G-protein coupled receptor 1 family.</text>
</comment>
<keyword evidence="2" id="KW-1003">Cell membrane</keyword>
<evidence type="ECO:0000256" key="4">
    <source>
        <dbReference type="ARBA" id="ARBA00022989"/>
    </source>
</evidence>
<dbReference type="PRINTS" id="PR00237">
    <property type="entry name" value="GPCRRHODOPSN"/>
</dbReference>
<dbReference type="CDD" id="cd15170">
    <property type="entry name" value="7tmA_FFAR2_FFAR3"/>
    <property type="match status" value="1"/>
</dbReference>
<proteinExistence type="inferred from homology"/>
<name>A0A6J2W4H5_CHACN</name>
<keyword evidence="6 10" id="KW-0472">Membrane</keyword>
<gene>
    <name evidence="13" type="primary">LOC115819706</name>
</gene>
<dbReference type="PROSITE" id="PS50262">
    <property type="entry name" value="G_PROTEIN_RECEP_F1_2"/>
    <property type="match status" value="1"/>
</dbReference>
<evidence type="ECO:0000256" key="2">
    <source>
        <dbReference type="ARBA" id="ARBA00022475"/>
    </source>
</evidence>
<feature type="domain" description="G-protein coupled receptors family 1 profile" evidence="11">
    <location>
        <begin position="23"/>
        <end position="269"/>
    </location>
</feature>
<keyword evidence="5 9" id="KW-0297">G-protein coupled receptor</keyword>
<feature type="transmembrane region" description="Helical" evidence="10">
    <location>
        <begin position="12"/>
        <end position="32"/>
    </location>
</feature>
<dbReference type="PANTHER" id="PTHR45822">
    <property type="entry name" value="FREE FATTY ACID RECEPTOR 2-RELATED"/>
    <property type="match status" value="1"/>
</dbReference>
<dbReference type="PRINTS" id="PR01904">
    <property type="entry name" value="GPR40FAMILY"/>
</dbReference>
<dbReference type="Gene3D" id="1.20.1070.10">
    <property type="entry name" value="Rhodopsin 7-helix transmembrane proteins"/>
    <property type="match status" value="1"/>
</dbReference>
<feature type="transmembrane region" description="Helical" evidence="10">
    <location>
        <begin position="44"/>
        <end position="62"/>
    </location>
</feature>
<keyword evidence="8 9" id="KW-0807">Transducer</keyword>
<evidence type="ECO:0000256" key="3">
    <source>
        <dbReference type="ARBA" id="ARBA00022692"/>
    </source>
</evidence>
<dbReference type="AlphaFoldDB" id="A0A6J2W4H5"/>
<feature type="transmembrane region" description="Helical" evidence="10">
    <location>
        <begin position="82"/>
        <end position="101"/>
    </location>
</feature>
<keyword evidence="3 9" id="KW-0812">Transmembrane</keyword>
<dbReference type="SUPFAM" id="SSF81321">
    <property type="entry name" value="Family A G protein-coupled receptor-like"/>
    <property type="match status" value="1"/>
</dbReference>
<evidence type="ECO:0000256" key="6">
    <source>
        <dbReference type="ARBA" id="ARBA00023136"/>
    </source>
</evidence>
<keyword evidence="4 10" id="KW-1133">Transmembrane helix</keyword>
<evidence type="ECO:0000256" key="1">
    <source>
        <dbReference type="ARBA" id="ARBA00004651"/>
    </source>
</evidence>
<accession>A0A6J2W4H5</accession>
<evidence type="ECO:0000313" key="12">
    <source>
        <dbReference type="Proteomes" id="UP000504632"/>
    </source>
</evidence>
<dbReference type="Proteomes" id="UP000504632">
    <property type="component" value="Chromosome 8"/>
</dbReference>
<reference evidence="13" key="1">
    <citation type="submission" date="2025-08" db="UniProtKB">
        <authorList>
            <consortium name="RefSeq"/>
        </authorList>
    </citation>
    <scope>IDENTIFICATION</scope>
</reference>
<dbReference type="Pfam" id="PF00001">
    <property type="entry name" value="7tm_1"/>
    <property type="match status" value="1"/>
</dbReference>
<sequence>MASINNWVLLSAYVLSFIIGVPANILAFYAFVMKVRQKPTPTDILLLNLTSSDLLFLCFLPLKMYEAASNMEWHLPKIMCSITSFIFFTTIYTSALLLMAVSVDRYVAVAYPVLYRQLYKPIYAIAVSAFAWFFSAAHCTIVFFVVHLPLPNNTVRSTACYEQFTEEQKKIVLPVRLEFFIVLCLVPLLISVLCYLRCIWLLYTQPRISKEKKRRAIGMAMGTLFVFVVCFLPYSSSHVVGYSSNKSPEWRYYTLLLSTFNTCLDPIIFYFSSSVYRNTSALHMPCLRQRNCSRDEVVDGSSD</sequence>
<keyword evidence="12" id="KW-1185">Reference proteome</keyword>
<dbReference type="FunCoup" id="A0A6J2W4H5">
    <property type="interactions" value="265"/>
</dbReference>
<evidence type="ECO:0000256" key="9">
    <source>
        <dbReference type="RuleBase" id="RU000688"/>
    </source>
</evidence>
<dbReference type="OrthoDB" id="5961208at2759"/>
<feature type="transmembrane region" description="Helical" evidence="10">
    <location>
        <begin position="250"/>
        <end position="271"/>
    </location>
</feature>
<organism evidence="12 13">
    <name type="scientific">Chanos chanos</name>
    <name type="common">Milkfish</name>
    <name type="synonym">Mugil chanos</name>
    <dbReference type="NCBI Taxonomy" id="29144"/>
    <lineage>
        <taxon>Eukaryota</taxon>
        <taxon>Metazoa</taxon>
        <taxon>Chordata</taxon>
        <taxon>Craniata</taxon>
        <taxon>Vertebrata</taxon>
        <taxon>Euteleostomi</taxon>
        <taxon>Actinopterygii</taxon>
        <taxon>Neopterygii</taxon>
        <taxon>Teleostei</taxon>
        <taxon>Ostariophysi</taxon>
        <taxon>Gonorynchiformes</taxon>
        <taxon>Chanidae</taxon>
        <taxon>Chanos</taxon>
    </lineage>
</organism>
<evidence type="ECO:0000256" key="8">
    <source>
        <dbReference type="ARBA" id="ARBA00023224"/>
    </source>
</evidence>
<protein>
    <submittedName>
        <fullName evidence="13">Free fatty acid receptor 2-like</fullName>
    </submittedName>
</protein>
<dbReference type="GO" id="GO:0071398">
    <property type="term" value="P:cellular response to fatty acid"/>
    <property type="evidence" value="ECO:0007669"/>
    <property type="project" value="TreeGrafter"/>
</dbReference>
<dbReference type="SMART" id="SM01381">
    <property type="entry name" value="7TM_GPCR_Srsx"/>
    <property type="match status" value="1"/>
</dbReference>
<feature type="transmembrane region" description="Helical" evidence="10">
    <location>
        <begin position="122"/>
        <end position="146"/>
    </location>
</feature>
<keyword evidence="7 9" id="KW-0675">Receptor</keyword>
<dbReference type="GO" id="GO:0005886">
    <property type="term" value="C:plasma membrane"/>
    <property type="evidence" value="ECO:0007669"/>
    <property type="project" value="UniProtKB-SubCell"/>
</dbReference>
<dbReference type="InParanoid" id="A0A6J2W4H5"/>
<dbReference type="InterPro" id="IPR000276">
    <property type="entry name" value="GPCR_Rhodpsn"/>
</dbReference>
<evidence type="ECO:0000256" key="5">
    <source>
        <dbReference type="ARBA" id="ARBA00023040"/>
    </source>
</evidence>
<dbReference type="InterPro" id="IPR017452">
    <property type="entry name" value="GPCR_Rhodpsn_7TM"/>
</dbReference>
<dbReference type="RefSeq" id="XP_030639067.1">
    <property type="nucleotide sequence ID" value="XM_030783207.1"/>
</dbReference>
<dbReference type="PROSITE" id="PS00237">
    <property type="entry name" value="G_PROTEIN_RECEP_F1_1"/>
    <property type="match status" value="1"/>
</dbReference>
<evidence type="ECO:0000259" key="11">
    <source>
        <dbReference type="PROSITE" id="PS50262"/>
    </source>
</evidence>
<evidence type="ECO:0000313" key="13">
    <source>
        <dbReference type="RefSeq" id="XP_030639067.1"/>
    </source>
</evidence>
<dbReference type="InterPro" id="IPR013312">
    <property type="entry name" value="GPR40-rel_orph"/>
</dbReference>
<comment type="subcellular location">
    <subcellularLocation>
        <location evidence="1">Cell membrane</location>
        <topology evidence="1">Multi-pass membrane protein</topology>
    </subcellularLocation>
</comment>
<feature type="transmembrane region" description="Helical" evidence="10">
    <location>
        <begin position="216"/>
        <end position="235"/>
    </location>
</feature>
<dbReference type="PANTHER" id="PTHR45822:SF7">
    <property type="entry name" value="FREE FATTY ACID RECEPTOR 3-LIKE"/>
    <property type="match status" value="1"/>
</dbReference>
<evidence type="ECO:0000256" key="7">
    <source>
        <dbReference type="ARBA" id="ARBA00023170"/>
    </source>
</evidence>
<evidence type="ECO:0000256" key="10">
    <source>
        <dbReference type="SAM" id="Phobius"/>
    </source>
</evidence>
<feature type="transmembrane region" description="Helical" evidence="10">
    <location>
        <begin position="179"/>
        <end position="204"/>
    </location>
</feature>